<dbReference type="InterPro" id="IPR050109">
    <property type="entry name" value="HTH-type_TetR-like_transc_reg"/>
</dbReference>
<evidence type="ECO:0000313" key="7">
    <source>
        <dbReference type="Proteomes" id="UP000315759"/>
    </source>
</evidence>
<dbReference type="EMBL" id="VIFX01000015">
    <property type="protein sequence ID" value="TQR86086.1"/>
    <property type="molecule type" value="Genomic_DNA"/>
</dbReference>
<dbReference type="InterPro" id="IPR001647">
    <property type="entry name" value="HTH_TetR"/>
</dbReference>
<sequence>MTVKPLKRRRAARGSGDHLREEILDAATDLLLETGHAKAVSIRCVAQRVGVTSPSIYLHFADKDALLDAVCARYFEALDQVMQQVAVDQPSTVDRLRAQGLAYVRFAMQNPELYRIATMGEGRPGSDVDVTLNSSAFVHMRASVESLMAEAVYPAGDPTMAALELWTVAHGVAALAISRPYLPFGDVEAFADRVMRSACCGHIVTGMLGLDVPPMEAVTKIKGLVN</sequence>
<keyword evidence="3" id="KW-0804">Transcription</keyword>
<dbReference type="Gene3D" id="1.10.357.10">
    <property type="entry name" value="Tetracycline Repressor, domain 2"/>
    <property type="match status" value="1"/>
</dbReference>
<dbReference type="RefSeq" id="WP_142552606.1">
    <property type="nucleotide sequence ID" value="NZ_VIFX01000015.1"/>
</dbReference>
<feature type="DNA-binding region" description="H-T-H motif" evidence="4">
    <location>
        <begin position="41"/>
        <end position="60"/>
    </location>
</feature>
<dbReference type="InterPro" id="IPR025996">
    <property type="entry name" value="MT1864/Rv1816-like_C"/>
</dbReference>
<dbReference type="InterPro" id="IPR009057">
    <property type="entry name" value="Homeodomain-like_sf"/>
</dbReference>
<evidence type="ECO:0000256" key="4">
    <source>
        <dbReference type="PROSITE-ProRule" id="PRU00335"/>
    </source>
</evidence>
<dbReference type="PANTHER" id="PTHR30055">
    <property type="entry name" value="HTH-TYPE TRANSCRIPTIONAL REGULATOR RUTR"/>
    <property type="match status" value="1"/>
</dbReference>
<dbReference type="SUPFAM" id="SSF48498">
    <property type="entry name" value="Tetracyclin repressor-like, C-terminal domain"/>
    <property type="match status" value="1"/>
</dbReference>
<dbReference type="PANTHER" id="PTHR30055:SF239">
    <property type="entry name" value="TRANSCRIPTIONAL REGULATORY PROTEIN"/>
    <property type="match status" value="1"/>
</dbReference>
<name>A0A544W1G2_9MYCO</name>
<gene>
    <name evidence="6" type="ORF">D8S82_13645</name>
</gene>
<evidence type="ECO:0000256" key="3">
    <source>
        <dbReference type="ARBA" id="ARBA00023163"/>
    </source>
</evidence>
<feature type="domain" description="HTH tetR-type" evidence="5">
    <location>
        <begin position="17"/>
        <end position="78"/>
    </location>
</feature>
<dbReference type="AlphaFoldDB" id="A0A544W1G2"/>
<reference evidence="6 7" key="1">
    <citation type="submission" date="2018-10" db="EMBL/GenBank/DDBJ databases">
        <title>Draft genome of Mycobacterium hodleri strain B.</title>
        <authorList>
            <person name="Amande T.J."/>
            <person name="Mcgenity T.J."/>
        </authorList>
    </citation>
    <scope>NUCLEOTIDE SEQUENCE [LARGE SCALE GENOMIC DNA]</scope>
    <source>
        <strain evidence="6 7">B</strain>
    </source>
</reference>
<dbReference type="GO" id="GO:0003700">
    <property type="term" value="F:DNA-binding transcription factor activity"/>
    <property type="evidence" value="ECO:0007669"/>
    <property type="project" value="TreeGrafter"/>
</dbReference>
<dbReference type="SUPFAM" id="SSF46689">
    <property type="entry name" value="Homeodomain-like"/>
    <property type="match status" value="1"/>
</dbReference>
<dbReference type="Pfam" id="PF00440">
    <property type="entry name" value="TetR_N"/>
    <property type="match status" value="1"/>
</dbReference>
<proteinExistence type="predicted"/>
<organism evidence="6 7">
    <name type="scientific">Mycolicibacterium hodleri</name>
    <dbReference type="NCBI Taxonomy" id="49897"/>
    <lineage>
        <taxon>Bacteria</taxon>
        <taxon>Bacillati</taxon>
        <taxon>Actinomycetota</taxon>
        <taxon>Actinomycetes</taxon>
        <taxon>Mycobacteriales</taxon>
        <taxon>Mycobacteriaceae</taxon>
        <taxon>Mycolicibacterium</taxon>
    </lineage>
</organism>
<dbReference type="PROSITE" id="PS50977">
    <property type="entry name" value="HTH_TETR_2"/>
    <property type="match status" value="1"/>
</dbReference>
<keyword evidence="7" id="KW-1185">Reference proteome</keyword>
<keyword evidence="1" id="KW-0805">Transcription regulation</keyword>
<protein>
    <submittedName>
        <fullName evidence="6">TetR/AcrR family transcriptional regulator</fullName>
    </submittedName>
</protein>
<evidence type="ECO:0000256" key="2">
    <source>
        <dbReference type="ARBA" id="ARBA00023125"/>
    </source>
</evidence>
<evidence type="ECO:0000259" key="5">
    <source>
        <dbReference type="PROSITE" id="PS50977"/>
    </source>
</evidence>
<dbReference type="InterPro" id="IPR036271">
    <property type="entry name" value="Tet_transcr_reg_TetR-rel_C_sf"/>
</dbReference>
<accession>A0A544W1G2</accession>
<dbReference type="Pfam" id="PF13305">
    <property type="entry name" value="TetR_C_33"/>
    <property type="match status" value="1"/>
</dbReference>
<keyword evidence="2 4" id="KW-0238">DNA-binding</keyword>
<evidence type="ECO:0000256" key="1">
    <source>
        <dbReference type="ARBA" id="ARBA00023015"/>
    </source>
</evidence>
<comment type="caution">
    <text evidence="6">The sequence shown here is derived from an EMBL/GenBank/DDBJ whole genome shotgun (WGS) entry which is preliminary data.</text>
</comment>
<dbReference type="Proteomes" id="UP000315759">
    <property type="component" value="Unassembled WGS sequence"/>
</dbReference>
<dbReference type="GO" id="GO:0000976">
    <property type="term" value="F:transcription cis-regulatory region binding"/>
    <property type="evidence" value="ECO:0007669"/>
    <property type="project" value="TreeGrafter"/>
</dbReference>
<evidence type="ECO:0000313" key="6">
    <source>
        <dbReference type="EMBL" id="TQR86086.1"/>
    </source>
</evidence>